<sequence length="151" mass="17473">MLELSPIKNCCSLSSFNISQMQCAFLSTVSGVGEVIALVLCPLMRHQMYCPTVLRLAVEMNTGHPVFTREYYWHFEQAGCDIGQAFIKLRLLPLYFIPQEEASETRQTEVTCEFRLCLLAVRVVFPLTKAVTIDYIWRHGQCKRRFRCTLR</sequence>
<proteinExistence type="predicted"/>
<name>A0A0C3P9H4_PISTI</name>
<reference evidence="2" key="2">
    <citation type="submission" date="2015-01" db="EMBL/GenBank/DDBJ databases">
        <title>Evolutionary Origins and Diversification of the Mycorrhizal Mutualists.</title>
        <authorList>
            <consortium name="DOE Joint Genome Institute"/>
            <consortium name="Mycorrhizal Genomics Consortium"/>
            <person name="Kohler A."/>
            <person name="Kuo A."/>
            <person name="Nagy L.G."/>
            <person name="Floudas D."/>
            <person name="Copeland A."/>
            <person name="Barry K.W."/>
            <person name="Cichocki N."/>
            <person name="Veneault-Fourrey C."/>
            <person name="LaButti K."/>
            <person name="Lindquist E.A."/>
            <person name="Lipzen A."/>
            <person name="Lundell T."/>
            <person name="Morin E."/>
            <person name="Murat C."/>
            <person name="Riley R."/>
            <person name="Ohm R."/>
            <person name="Sun H."/>
            <person name="Tunlid A."/>
            <person name="Henrissat B."/>
            <person name="Grigoriev I.V."/>
            <person name="Hibbett D.S."/>
            <person name="Martin F."/>
        </authorList>
    </citation>
    <scope>NUCLEOTIDE SEQUENCE [LARGE SCALE GENOMIC DNA]</scope>
    <source>
        <strain evidence="2">Marx 270</strain>
    </source>
</reference>
<dbReference type="HOGENOM" id="CLU_1732227_0_0_1"/>
<reference evidence="1 2" key="1">
    <citation type="submission" date="2014-04" db="EMBL/GenBank/DDBJ databases">
        <authorList>
            <consortium name="DOE Joint Genome Institute"/>
            <person name="Kuo A."/>
            <person name="Kohler A."/>
            <person name="Costa M.D."/>
            <person name="Nagy L.G."/>
            <person name="Floudas D."/>
            <person name="Copeland A."/>
            <person name="Barry K.W."/>
            <person name="Cichocki N."/>
            <person name="Veneault-Fourrey C."/>
            <person name="LaButti K."/>
            <person name="Lindquist E.A."/>
            <person name="Lipzen A."/>
            <person name="Lundell T."/>
            <person name="Morin E."/>
            <person name="Murat C."/>
            <person name="Sun H."/>
            <person name="Tunlid A."/>
            <person name="Henrissat B."/>
            <person name="Grigoriev I.V."/>
            <person name="Hibbett D.S."/>
            <person name="Martin F."/>
            <person name="Nordberg H.P."/>
            <person name="Cantor M.N."/>
            <person name="Hua S.X."/>
        </authorList>
    </citation>
    <scope>NUCLEOTIDE SEQUENCE [LARGE SCALE GENOMIC DNA]</scope>
    <source>
        <strain evidence="1 2">Marx 270</strain>
    </source>
</reference>
<dbReference type="EMBL" id="KN831971">
    <property type="protein sequence ID" value="KIO04491.1"/>
    <property type="molecule type" value="Genomic_DNA"/>
</dbReference>
<protein>
    <submittedName>
        <fullName evidence="1">Uncharacterized protein</fullName>
    </submittedName>
</protein>
<dbReference type="InParanoid" id="A0A0C3P9H4"/>
<dbReference type="Proteomes" id="UP000054217">
    <property type="component" value="Unassembled WGS sequence"/>
</dbReference>
<dbReference type="AlphaFoldDB" id="A0A0C3P9H4"/>
<accession>A0A0C3P9H4</accession>
<evidence type="ECO:0000313" key="1">
    <source>
        <dbReference type="EMBL" id="KIO04491.1"/>
    </source>
</evidence>
<organism evidence="1 2">
    <name type="scientific">Pisolithus tinctorius Marx 270</name>
    <dbReference type="NCBI Taxonomy" id="870435"/>
    <lineage>
        <taxon>Eukaryota</taxon>
        <taxon>Fungi</taxon>
        <taxon>Dikarya</taxon>
        <taxon>Basidiomycota</taxon>
        <taxon>Agaricomycotina</taxon>
        <taxon>Agaricomycetes</taxon>
        <taxon>Agaricomycetidae</taxon>
        <taxon>Boletales</taxon>
        <taxon>Sclerodermatineae</taxon>
        <taxon>Pisolithaceae</taxon>
        <taxon>Pisolithus</taxon>
    </lineage>
</organism>
<evidence type="ECO:0000313" key="2">
    <source>
        <dbReference type="Proteomes" id="UP000054217"/>
    </source>
</evidence>
<gene>
    <name evidence="1" type="ORF">M404DRAFT_552127</name>
</gene>
<keyword evidence="2" id="KW-1185">Reference proteome</keyword>